<evidence type="ECO:0000313" key="4">
    <source>
        <dbReference type="EMBL" id="NIJ59327.1"/>
    </source>
</evidence>
<dbReference type="InterPro" id="IPR002347">
    <property type="entry name" value="SDR_fam"/>
</dbReference>
<dbReference type="Gene3D" id="3.40.50.720">
    <property type="entry name" value="NAD(P)-binding Rossmann-like Domain"/>
    <property type="match status" value="1"/>
</dbReference>
<comment type="caution">
    <text evidence="4">The sequence shown here is derived from an EMBL/GenBank/DDBJ whole genome shotgun (WGS) entry which is preliminary data.</text>
</comment>
<organism evidence="4 5">
    <name type="scientific">Pseudochelatococcus lubricantis</name>
    <dbReference type="NCBI Taxonomy" id="1538102"/>
    <lineage>
        <taxon>Bacteria</taxon>
        <taxon>Pseudomonadati</taxon>
        <taxon>Pseudomonadota</taxon>
        <taxon>Alphaproteobacteria</taxon>
        <taxon>Hyphomicrobiales</taxon>
        <taxon>Chelatococcaceae</taxon>
        <taxon>Pseudochelatococcus</taxon>
    </lineage>
</organism>
<evidence type="ECO:0000313" key="5">
    <source>
        <dbReference type="Proteomes" id="UP001429580"/>
    </source>
</evidence>
<evidence type="ECO:0000256" key="2">
    <source>
        <dbReference type="ARBA" id="ARBA00023002"/>
    </source>
</evidence>
<dbReference type="PROSITE" id="PS00061">
    <property type="entry name" value="ADH_SHORT"/>
    <property type="match status" value="1"/>
</dbReference>
<dbReference type="Proteomes" id="UP001429580">
    <property type="component" value="Unassembled WGS sequence"/>
</dbReference>
<sequence>MTAATSGSSAAEKPLAGRVALVTGASRGIGRAAALELARAGAHIIALARTVGALEELDDSIQSLGGTATLVPVDVKDFDALDRLGLSIFQRWGRLDALLANAGVLGTMTPLAHLDQKRWDDVIAVNVTANWRLVRSLDPLLRASDAGRAVFVTSGAAHRFRAFWGAYAISKAALEALALTYASETQTTPVRVSLVNPGPLRTRMRATAMPGEDPQTLRTPEELAPHLVRLLSPAWTQTGIIYDFPQDKVLWPQPPAPRPAASAS</sequence>
<protein>
    <submittedName>
        <fullName evidence="4">NAD(P)-dependent dehydrogenase (Short-subunit alcohol dehydrogenase family)</fullName>
    </submittedName>
</protein>
<dbReference type="SUPFAM" id="SSF51735">
    <property type="entry name" value="NAD(P)-binding Rossmann-fold domains"/>
    <property type="match status" value="1"/>
</dbReference>
<evidence type="ECO:0000256" key="1">
    <source>
        <dbReference type="ARBA" id="ARBA00006484"/>
    </source>
</evidence>
<keyword evidence="5" id="KW-1185">Reference proteome</keyword>
<accession>A0ABX0V287</accession>
<dbReference type="PRINTS" id="PR00081">
    <property type="entry name" value="GDHRDH"/>
</dbReference>
<dbReference type="EMBL" id="JAASQI010000008">
    <property type="protein sequence ID" value="NIJ59327.1"/>
    <property type="molecule type" value="Genomic_DNA"/>
</dbReference>
<dbReference type="InterPro" id="IPR036291">
    <property type="entry name" value="NAD(P)-bd_dom_sf"/>
</dbReference>
<reference evidence="4 5" key="1">
    <citation type="submission" date="2020-03" db="EMBL/GenBank/DDBJ databases">
        <title>Genomic Encyclopedia of Type Strains, Phase IV (KMG-IV): sequencing the most valuable type-strain genomes for metagenomic binning, comparative biology and taxonomic classification.</title>
        <authorList>
            <person name="Goeker M."/>
        </authorList>
    </citation>
    <scope>NUCLEOTIDE SEQUENCE [LARGE SCALE GENOMIC DNA]</scope>
    <source>
        <strain evidence="4 5">DSM 103870</strain>
    </source>
</reference>
<comment type="similarity">
    <text evidence="1">Belongs to the short-chain dehydrogenases/reductases (SDR) family.</text>
</comment>
<dbReference type="Pfam" id="PF00106">
    <property type="entry name" value="adh_short"/>
    <property type="match status" value="1"/>
</dbReference>
<dbReference type="SMART" id="SM00822">
    <property type="entry name" value="PKS_KR"/>
    <property type="match status" value="1"/>
</dbReference>
<evidence type="ECO:0000259" key="3">
    <source>
        <dbReference type="SMART" id="SM00822"/>
    </source>
</evidence>
<feature type="domain" description="Ketoreductase" evidence="3">
    <location>
        <begin position="18"/>
        <end position="203"/>
    </location>
</feature>
<dbReference type="InterPro" id="IPR057326">
    <property type="entry name" value="KR_dom"/>
</dbReference>
<dbReference type="RefSeq" id="WP_166954525.1">
    <property type="nucleotide sequence ID" value="NZ_JAASQI010000008.1"/>
</dbReference>
<gene>
    <name evidence="4" type="ORF">FHS82_003182</name>
</gene>
<keyword evidence="2" id="KW-0560">Oxidoreductase</keyword>
<proteinExistence type="inferred from homology"/>
<dbReference type="PANTHER" id="PTHR44196">
    <property type="entry name" value="DEHYDROGENASE/REDUCTASE SDR FAMILY MEMBER 7B"/>
    <property type="match status" value="1"/>
</dbReference>
<dbReference type="PANTHER" id="PTHR44196:SF4">
    <property type="entry name" value="SHORT CHAIN DEHYDROGENASE"/>
    <property type="match status" value="1"/>
</dbReference>
<dbReference type="InterPro" id="IPR020904">
    <property type="entry name" value="Sc_DH/Rdtase_CS"/>
</dbReference>
<name>A0ABX0V287_9HYPH</name>